<evidence type="ECO:0000313" key="3">
    <source>
        <dbReference type="EMBL" id="PVU94067.1"/>
    </source>
</evidence>
<dbReference type="Proteomes" id="UP000245383">
    <property type="component" value="Unassembled WGS sequence"/>
</dbReference>
<comment type="caution">
    <text evidence="3">The sequence shown here is derived from an EMBL/GenBank/DDBJ whole genome shotgun (WGS) entry which is preliminary data.</text>
</comment>
<gene>
    <name evidence="3" type="ORF">BB561_002819</name>
</gene>
<feature type="region of interest" description="Disordered" evidence="2">
    <location>
        <begin position="528"/>
        <end position="553"/>
    </location>
</feature>
<evidence type="ECO:0000256" key="1">
    <source>
        <dbReference type="SAM" id="Coils"/>
    </source>
</evidence>
<evidence type="ECO:0000313" key="4">
    <source>
        <dbReference type="Proteomes" id="UP000245383"/>
    </source>
</evidence>
<feature type="compositionally biased region" description="Polar residues" evidence="2">
    <location>
        <begin position="528"/>
        <end position="537"/>
    </location>
</feature>
<feature type="compositionally biased region" description="Polar residues" evidence="2">
    <location>
        <begin position="233"/>
        <end position="250"/>
    </location>
</feature>
<feature type="region of interest" description="Disordered" evidence="2">
    <location>
        <begin position="302"/>
        <end position="322"/>
    </location>
</feature>
<dbReference type="EMBL" id="MBFR01000102">
    <property type="protein sequence ID" value="PVU94067.1"/>
    <property type="molecule type" value="Genomic_DNA"/>
</dbReference>
<feature type="region of interest" description="Disordered" evidence="2">
    <location>
        <begin position="233"/>
        <end position="252"/>
    </location>
</feature>
<reference evidence="3 4" key="1">
    <citation type="journal article" date="2018" name="MBio">
        <title>Comparative Genomics Reveals the Core Gene Toolbox for the Fungus-Insect Symbiosis.</title>
        <authorList>
            <person name="Wang Y."/>
            <person name="Stata M."/>
            <person name="Wang W."/>
            <person name="Stajich J.E."/>
            <person name="White M.M."/>
            <person name="Moncalvo J.M."/>
        </authorList>
    </citation>
    <scope>NUCLEOTIDE SEQUENCE [LARGE SCALE GENOMIC DNA]</scope>
    <source>
        <strain evidence="3 4">SWE-8-4</strain>
    </source>
</reference>
<feature type="region of interest" description="Disordered" evidence="2">
    <location>
        <begin position="1"/>
        <end position="41"/>
    </location>
</feature>
<feature type="compositionally biased region" description="Polar residues" evidence="2">
    <location>
        <begin position="185"/>
        <end position="221"/>
    </location>
</feature>
<organism evidence="3 4">
    <name type="scientific">Smittium simulii</name>
    <dbReference type="NCBI Taxonomy" id="133385"/>
    <lineage>
        <taxon>Eukaryota</taxon>
        <taxon>Fungi</taxon>
        <taxon>Fungi incertae sedis</taxon>
        <taxon>Zoopagomycota</taxon>
        <taxon>Kickxellomycotina</taxon>
        <taxon>Harpellomycetes</taxon>
        <taxon>Harpellales</taxon>
        <taxon>Legeriomycetaceae</taxon>
        <taxon>Smittium</taxon>
    </lineage>
</organism>
<accession>A0A2T9YP13</accession>
<feature type="compositionally biased region" description="Polar residues" evidence="2">
    <location>
        <begin position="302"/>
        <end position="318"/>
    </location>
</feature>
<dbReference type="OrthoDB" id="5667302at2759"/>
<evidence type="ECO:0000256" key="2">
    <source>
        <dbReference type="SAM" id="MobiDB-lite"/>
    </source>
</evidence>
<keyword evidence="4" id="KW-1185">Reference proteome</keyword>
<dbReference type="AlphaFoldDB" id="A0A2T9YP13"/>
<keyword evidence="1" id="KW-0175">Coiled coil</keyword>
<protein>
    <submittedName>
        <fullName evidence="3">Uncharacterized protein</fullName>
    </submittedName>
</protein>
<name>A0A2T9YP13_9FUNG</name>
<feature type="region of interest" description="Disordered" evidence="2">
    <location>
        <begin position="185"/>
        <end position="226"/>
    </location>
</feature>
<feature type="coiled-coil region" evidence="1">
    <location>
        <begin position="449"/>
        <end position="476"/>
    </location>
</feature>
<proteinExistence type="predicted"/>
<sequence>MDQQPTQNIKIGIKRSQKPPPNRKSTFDSAQAAAPPQLKPNSTFEYASTFIDDVEPKKKKVSSNTTFSFNPTMNLNKIATETTQKNHKELQKNEPVNSPVIQIDNNLIPATPVPNPKAPVYTFSSSAMKGLNNYFQNEGQKAKTKISSLTDIQEISEKSSSQQNSVSNIEPAFDGQNIPTIAYENSSKNVSITPNENSSKNVSNTSNENSPKNSSITPNEFSNKHSISDINTTQQNQIKSQTSDTSTGLNYDSELSDVYNEAFILDEEDEAKLQNVNGTQQNDFNKLGQVMLNSIRKNRILRNTPQKHSNLDSSQKLDPSSIPKFNLSKLSIGELSQSETESPTGFKEHNQIEAISRTSTLALENFNFSLDNMEEISNMADNNFIELDSKSQNKPLQQNRITPNNKQTLYFDDSFDINYNKSINNLSIDTDSTENQVNSLIYNSISSTHQNSATNYNRLQNEISQLRSEVSLVKDILLDIQQFLANSKISGHSENLLVGKNNTENCNINQLESKKNISKGKKYISDIDNSSKNTIDNSRNDSNKGIIKKHHNSEPNINIPTIDKDVAFVILMLAIEFIFFSDNQAFYF</sequence>